<reference evidence="1" key="1">
    <citation type="submission" date="2014-11" db="EMBL/GenBank/DDBJ databases">
        <authorList>
            <person name="Amaro Gonzalez C."/>
        </authorList>
    </citation>
    <scope>NUCLEOTIDE SEQUENCE</scope>
</reference>
<protein>
    <submittedName>
        <fullName evidence="1">Uncharacterized protein</fullName>
    </submittedName>
</protein>
<dbReference type="EMBL" id="GBXM01034171">
    <property type="protein sequence ID" value="JAH74406.1"/>
    <property type="molecule type" value="Transcribed_RNA"/>
</dbReference>
<evidence type="ECO:0000313" key="1">
    <source>
        <dbReference type="EMBL" id="JAH74406.1"/>
    </source>
</evidence>
<proteinExistence type="predicted"/>
<name>A0A0E9V8S5_ANGAN</name>
<reference evidence="1" key="2">
    <citation type="journal article" date="2015" name="Fish Shellfish Immunol.">
        <title>Early steps in the European eel (Anguilla anguilla)-Vibrio vulnificus interaction in the gills: Role of the RtxA13 toxin.</title>
        <authorList>
            <person name="Callol A."/>
            <person name="Pajuelo D."/>
            <person name="Ebbesson L."/>
            <person name="Teles M."/>
            <person name="MacKenzie S."/>
            <person name="Amaro C."/>
        </authorList>
    </citation>
    <scope>NUCLEOTIDE SEQUENCE</scope>
</reference>
<sequence length="30" mass="3669">MTCLIGTDTHRENIPYMTIYTKRRPLWTEK</sequence>
<dbReference type="AlphaFoldDB" id="A0A0E9V8S5"/>
<organism evidence="1">
    <name type="scientific">Anguilla anguilla</name>
    <name type="common">European freshwater eel</name>
    <name type="synonym">Muraena anguilla</name>
    <dbReference type="NCBI Taxonomy" id="7936"/>
    <lineage>
        <taxon>Eukaryota</taxon>
        <taxon>Metazoa</taxon>
        <taxon>Chordata</taxon>
        <taxon>Craniata</taxon>
        <taxon>Vertebrata</taxon>
        <taxon>Euteleostomi</taxon>
        <taxon>Actinopterygii</taxon>
        <taxon>Neopterygii</taxon>
        <taxon>Teleostei</taxon>
        <taxon>Anguilliformes</taxon>
        <taxon>Anguillidae</taxon>
        <taxon>Anguilla</taxon>
    </lineage>
</organism>
<accession>A0A0E9V8S5</accession>